<dbReference type="InterPro" id="IPR032466">
    <property type="entry name" value="Metal_Hydrolase"/>
</dbReference>
<comment type="catalytic activity">
    <reaction evidence="8">
        <text>guanine + H2O + H(+) = xanthine + NH4(+)</text>
        <dbReference type="Rhea" id="RHEA:14665"/>
        <dbReference type="ChEBI" id="CHEBI:15377"/>
        <dbReference type="ChEBI" id="CHEBI:15378"/>
        <dbReference type="ChEBI" id="CHEBI:16235"/>
        <dbReference type="ChEBI" id="CHEBI:17712"/>
        <dbReference type="ChEBI" id="CHEBI:28938"/>
        <dbReference type="EC" id="3.5.4.3"/>
    </reaction>
</comment>
<dbReference type="InterPro" id="IPR014311">
    <property type="entry name" value="Guanine_deaminase"/>
</dbReference>
<dbReference type="PANTHER" id="PTHR11271:SF6">
    <property type="entry name" value="GUANINE DEAMINASE"/>
    <property type="match status" value="1"/>
</dbReference>
<evidence type="ECO:0000256" key="4">
    <source>
        <dbReference type="ARBA" id="ARBA00022723"/>
    </source>
</evidence>
<comment type="function">
    <text evidence="8">Catalyzes the hydrolytic deamination of guanine, producing xanthine and ammonia.</text>
</comment>
<evidence type="ECO:0000256" key="5">
    <source>
        <dbReference type="ARBA" id="ARBA00022801"/>
    </source>
</evidence>
<dbReference type="EMBL" id="JACIDW010000001">
    <property type="protein sequence ID" value="MBB3962524.1"/>
    <property type="molecule type" value="Genomic_DNA"/>
</dbReference>
<keyword evidence="4 8" id="KW-0479">Metal-binding</keyword>
<evidence type="ECO:0000313" key="10">
    <source>
        <dbReference type="EMBL" id="MBB3962524.1"/>
    </source>
</evidence>
<dbReference type="Proteomes" id="UP000582090">
    <property type="component" value="Unassembled WGS sequence"/>
</dbReference>
<keyword evidence="11" id="KW-1185">Reference proteome</keyword>
<evidence type="ECO:0000256" key="1">
    <source>
        <dbReference type="ARBA" id="ARBA00004984"/>
    </source>
</evidence>
<accession>A0A7W6CQE6</accession>
<dbReference type="InterPro" id="IPR006680">
    <property type="entry name" value="Amidohydro-rel"/>
</dbReference>
<comment type="similarity">
    <text evidence="2 8">Belongs to the metallo-dependent hydrolases superfamily. ATZ/TRZ family.</text>
</comment>
<keyword evidence="5 8" id="KW-0378">Hydrolase</keyword>
<evidence type="ECO:0000313" key="11">
    <source>
        <dbReference type="Proteomes" id="UP000582090"/>
    </source>
</evidence>
<dbReference type="GO" id="GO:0008892">
    <property type="term" value="F:guanine deaminase activity"/>
    <property type="evidence" value="ECO:0007669"/>
    <property type="project" value="UniProtKB-UniRule"/>
</dbReference>
<dbReference type="SUPFAM" id="SSF51556">
    <property type="entry name" value="Metallo-dependent hydrolases"/>
    <property type="match status" value="1"/>
</dbReference>
<evidence type="ECO:0000256" key="7">
    <source>
        <dbReference type="NCBIfam" id="TIGR02967"/>
    </source>
</evidence>
<dbReference type="UniPathway" id="UPA00603">
    <property type="reaction ID" value="UER00660"/>
</dbReference>
<proteinExistence type="inferred from homology"/>
<evidence type="ECO:0000256" key="8">
    <source>
        <dbReference type="RuleBase" id="RU366009"/>
    </source>
</evidence>
<comment type="pathway">
    <text evidence="1 8">Purine metabolism; guanine degradation; xanthine from guanine: step 1/1.</text>
</comment>
<dbReference type="PANTHER" id="PTHR11271">
    <property type="entry name" value="GUANINE DEAMINASE"/>
    <property type="match status" value="1"/>
</dbReference>
<evidence type="ECO:0000256" key="2">
    <source>
        <dbReference type="ARBA" id="ARBA00006745"/>
    </source>
</evidence>
<dbReference type="Gene3D" id="3.20.20.140">
    <property type="entry name" value="Metal-dependent hydrolases"/>
    <property type="match status" value="1"/>
</dbReference>
<dbReference type="InterPro" id="IPR011059">
    <property type="entry name" value="Metal-dep_hydrolase_composite"/>
</dbReference>
<gene>
    <name evidence="10" type="ORF">GGQ67_000142</name>
</gene>
<dbReference type="NCBIfam" id="TIGR02967">
    <property type="entry name" value="guan_deamin"/>
    <property type="match status" value="1"/>
</dbReference>
<name>A0A7W6CQE6_9HYPH</name>
<dbReference type="InterPro" id="IPR051607">
    <property type="entry name" value="Metallo-dep_hydrolases"/>
</dbReference>
<organism evidence="10 11">
    <name type="scientific">Rhizobium metallidurans</name>
    <dbReference type="NCBI Taxonomy" id="1265931"/>
    <lineage>
        <taxon>Bacteria</taxon>
        <taxon>Pseudomonadati</taxon>
        <taxon>Pseudomonadota</taxon>
        <taxon>Alphaproteobacteria</taxon>
        <taxon>Hyphomicrobiales</taxon>
        <taxon>Rhizobiaceae</taxon>
        <taxon>Rhizobium/Agrobacterium group</taxon>
        <taxon>Rhizobium</taxon>
    </lineage>
</organism>
<dbReference type="Pfam" id="PF01979">
    <property type="entry name" value="Amidohydro_1"/>
    <property type="match status" value="1"/>
</dbReference>
<dbReference type="Gene3D" id="2.30.40.10">
    <property type="entry name" value="Urease, subunit C, domain 1"/>
    <property type="match status" value="1"/>
</dbReference>
<evidence type="ECO:0000259" key="9">
    <source>
        <dbReference type="Pfam" id="PF01979"/>
    </source>
</evidence>
<dbReference type="GO" id="GO:0005829">
    <property type="term" value="C:cytosol"/>
    <property type="evidence" value="ECO:0007669"/>
    <property type="project" value="TreeGrafter"/>
</dbReference>
<sequence length="455" mass="49495">MDLRNKTLCASGFHAPERGKIEILDEVLIDIGADGTIAAMHRPSDPNYRTIREAREESGELVTLPVGSYLLPGFVDLHVHAPQYPQLGSALDVPLEVWLQKYTFPLEARYRDLAFAKRSYGLLVDDMLANGTTTALYFATVHQDATRSLADICLEKGQRALIGKVAMDNADECPDYYRDATPDDAIEGTRALIDYINTHPENGEKRVLPVITPRFVPSCTDATLEGLGALARECGCHVQTHCSESDWAHGYVLSRYGVTDTEALDRFGLLGRRTVLAHANFLTDHDMDKVREREAAVAHCPLSNVYFANAVFPLKAALDKGVHVGLGTDISGGPSASMLENCRGAILMSRALESGVDPNRDADARASYGPAQIDFRDAFYIATAGGGVALDLPIGQFTPGYLFDAIVIDTKAPKGSVRLFDEFDSGEQILQKIINTASKPNIATAWVGGTNLRLP</sequence>
<evidence type="ECO:0000256" key="3">
    <source>
        <dbReference type="ARBA" id="ARBA00012781"/>
    </source>
</evidence>
<comment type="cofactor">
    <cofactor evidence="8">
        <name>Zn(2+)</name>
        <dbReference type="ChEBI" id="CHEBI:29105"/>
    </cofactor>
    <text evidence="8">Binds 1 zinc ion per subunit.</text>
</comment>
<dbReference type="GO" id="GO:0006147">
    <property type="term" value="P:guanine catabolic process"/>
    <property type="evidence" value="ECO:0007669"/>
    <property type="project" value="UniProtKB-UniRule"/>
</dbReference>
<dbReference type="AlphaFoldDB" id="A0A7W6CQE6"/>
<evidence type="ECO:0000256" key="6">
    <source>
        <dbReference type="ARBA" id="ARBA00022833"/>
    </source>
</evidence>
<keyword evidence="6 8" id="KW-0862">Zinc</keyword>
<feature type="domain" description="Amidohydrolase-related" evidence="9">
    <location>
        <begin position="69"/>
        <end position="450"/>
    </location>
</feature>
<reference evidence="10 11" key="1">
    <citation type="submission" date="2020-08" db="EMBL/GenBank/DDBJ databases">
        <title>Genomic Encyclopedia of Type Strains, Phase IV (KMG-IV): sequencing the most valuable type-strain genomes for metagenomic binning, comparative biology and taxonomic classification.</title>
        <authorList>
            <person name="Goeker M."/>
        </authorList>
    </citation>
    <scope>NUCLEOTIDE SEQUENCE [LARGE SCALE GENOMIC DNA]</scope>
    <source>
        <strain evidence="10 11">DSM 26575</strain>
    </source>
</reference>
<dbReference type="GO" id="GO:0008270">
    <property type="term" value="F:zinc ion binding"/>
    <property type="evidence" value="ECO:0007669"/>
    <property type="project" value="UniProtKB-UniRule"/>
</dbReference>
<comment type="caution">
    <text evidence="10">The sequence shown here is derived from an EMBL/GenBank/DDBJ whole genome shotgun (WGS) entry which is preliminary data.</text>
</comment>
<dbReference type="EC" id="3.5.4.3" evidence="3 7"/>
<protein>
    <recommendedName>
        <fullName evidence="3 7">Guanine deaminase</fullName>
        <shortName evidence="8">Guanase</shortName>
        <ecNumber evidence="3 7">3.5.4.3</ecNumber>
    </recommendedName>
    <alternativeName>
        <fullName evidence="8">Guanine aminohydrolase</fullName>
    </alternativeName>
</protein>
<dbReference type="RefSeq" id="WP_183898265.1">
    <property type="nucleotide sequence ID" value="NZ_JACIDW010000001.1"/>
</dbReference>